<dbReference type="InterPro" id="IPR029052">
    <property type="entry name" value="Metallo-depent_PP-like"/>
</dbReference>
<dbReference type="SMART" id="SM00854">
    <property type="entry name" value="PGA_cap"/>
    <property type="match status" value="1"/>
</dbReference>
<evidence type="ECO:0000259" key="2">
    <source>
        <dbReference type="SMART" id="SM00854"/>
    </source>
</evidence>
<gene>
    <name evidence="3" type="ORF">DBX24_03585</name>
</gene>
<dbReference type="CDD" id="cd07381">
    <property type="entry name" value="MPP_CapA"/>
    <property type="match status" value="1"/>
</dbReference>
<sequence>MLVFCQSKKEESYASTHNASQTEKAVADSPQTPLKDTISIVAVGDIMIGSKYPSISYLPKDDAVGSFNAVKDYLKGDIVFGNLEGTLIDNGYTQKCGKNASNCYAFQMPERYGKIIKDAGFMLMSIANNHAGDFGEAGRKRTAEVLDENGILYAGQIEKPYITFEKNGVKYGFCAFAPNRNMVSILNIKEAQQIVRELKSKSDIVIVSFHGGAEGATHTRVPRRNEIFFGENRGNVYEFAHSVIDAGADIVLGHGPHITRAVELYKNKFIAYSLGNFNTYGRFNLKGVNGIAPLLDIKLNAKGDFLYSKVISIKQTDEKGLQLDPNAGAFHQIKKLTLADFPENVLHFEENPDIIRK</sequence>
<comment type="similarity">
    <text evidence="1">Belongs to the CapA family.</text>
</comment>
<reference evidence="3 4" key="1">
    <citation type="submission" date="2018-04" db="EMBL/GenBank/DDBJ databases">
        <title>Characteristic and Complete Genome Sequencing of A Novel Member of Infective Endocarditis Causative Bacteria: Bergeyella cardium QL-PH.</title>
        <authorList>
            <person name="Pan H."/>
            <person name="Sun E."/>
            <person name="Zhang Y."/>
        </authorList>
    </citation>
    <scope>NUCLEOTIDE SEQUENCE [LARGE SCALE GENOMIC DNA]</scope>
    <source>
        <strain evidence="3 4">HPQL</strain>
    </source>
</reference>
<feature type="domain" description="Capsule synthesis protein CapA" evidence="2">
    <location>
        <begin position="39"/>
        <end position="281"/>
    </location>
</feature>
<dbReference type="OrthoDB" id="9810906at2"/>
<dbReference type="Proteomes" id="UP000464318">
    <property type="component" value="Chromosome"/>
</dbReference>
<accession>A0A6P1QZI9</accession>
<proteinExistence type="inferred from homology"/>
<dbReference type="KEGG" id="bcad:DBX24_03585"/>
<dbReference type="InterPro" id="IPR052169">
    <property type="entry name" value="CW_Biosynth-Accessory"/>
</dbReference>
<name>A0A6P1QZI9_9FLAO</name>
<evidence type="ECO:0000313" key="3">
    <source>
        <dbReference type="EMBL" id="QHN66100.1"/>
    </source>
</evidence>
<dbReference type="AlphaFoldDB" id="A0A6P1QZI9"/>
<protein>
    <submittedName>
        <fullName evidence="3">CapA family protein</fullName>
    </submittedName>
</protein>
<evidence type="ECO:0000313" key="4">
    <source>
        <dbReference type="Proteomes" id="UP000464318"/>
    </source>
</evidence>
<dbReference type="EMBL" id="CP029149">
    <property type="protein sequence ID" value="QHN66100.1"/>
    <property type="molecule type" value="Genomic_DNA"/>
</dbReference>
<organism evidence="3 4">
    <name type="scientific">Bergeyella cardium</name>
    <dbReference type="NCBI Taxonomy" id="1585976"/>
    <lineage>
        <taxon>Bacteria</taxon>
        <taxon>Pseudomonadati</taxon>
        <taxon>Bacteroidota</taxon>
        <taxon>Flavobacteriia</taxon>
        <taxon>Flavobacteriales</taxon>
        <taxon>Weeksellaceae</taxon>
        <taxon>Bergeyella</taxon>
    </lineage>
</organism>
<dbReference type="InterPro" id="IPR019079">
    <property type="entry name" value="Capsule_synth_CapA"/>
</dbReference>
<evidence type="ECO:0000256" key="1">
    <source>
        <dbReference type="ARBA" id="ARBA00005662"/>
    </source>
</evidence>
<dbReference type="PANTHER" id="PTHR33393:SF11">
    <property type="entry name" value="POLYGLUTAMINE SYNTHESIS ACCESSORY PROTEIN RV0574C-RELATED"/>
    <property type="match status" value="1"/>
</dbReference>
<dbReference type="Pfam" id="PF09587">
    <property type="entry name" value="PGA_cap"/>
    <property type="match status" value="1"/>
</dbReference>
<dbReference type="PANTHER" id="PTHR33393">
    <property type="entry name" value="POLYGLUTAMINE SYNTHESIS ACCESSORY PROTEIN RV0574C-RELATED"/>
    <property type="match status" value="1"/>
</dbReference>
<dbReference type="Gene3D" id="3.60.21.10">
    <property type="match status" value="1"/>
</dbReference>
<dbReference type="SUPFAM" id="SSF56300">
    <property type="entry name" value="Metallo-dependent phosphatases"/>
    <property type="match status" value="1"/>
</dbReference>
<keyword evidence="4" id="KW-1185">Reference proteome</keyword>